<dbReference type="PROSITE" id="PS51253">
    <property type="entry name" value="HTH_CENPB"/>
    <property type="match status" value="1"/>
</dbReference>
<keyword evidence="2" id="KW-0238">DNA-binding</keyword>
<evidence type="ECO:0000313" key="5">
    <source>
        <dbReference type="RefSeq" id="XP_025425687.1"/>
    </source>
</evidence>
<reference evidence="5" key="1">
    <citation type="submission" date="2025-08" db="UniProtKB">
        <authorList>
            <consortium name="RefSeq"/>
        </authorList>
    </citation>
    <scope>IDENTIFICATION</scope>
    <source>
        <tissue evidence="5">Whole body</tissue>
    </source>
</reference>
<evidence type="ECO:0000313" key="4">
    <source>
        <dbReference type="Proteomes" id="UP000694846"/>
    </source>
</evidence>
<dbReference type="GeneID" id="112694440"/>
<keyword evidence="4" id="KW-1185">Reference proteome</keyword>
<dbReference type="GO" id="GO:0005634">
    <property type="term" value="C:nucleus"/>
    <property type="evidence" value="ECO:0007669"/>
    <property type="project" value="UniProtKB-SubCell"/>
</dbReference>
<evidence type="ECO:0000256" key="2">
    <source>
        <dbReference type="ARBA" id="ARBA00023125"/>
    </source>
</evidence>
<dbReference type="OrthoDB" id="6594579at2759"/>
<dbReference type="Proteomes" id="UP000694846">
    <property type="component" value="Unplaced"/>
</dbReference>
<gene>
    <name evidence="5" type="primary">LOC112694440</name>
</gene>
<evidence type="ECO:0000259" key="3">
    <source>
        <dbReference type="PROSITE" id="PS51253"/>
    </source>
</evidence>
<proteinExistence type="predicted"/>
<protein>
    <submittedName>
        <fullName evidence="5">Jerky protein homolog</fullName>
    </submittedName>
</protein>
<dbReference type="RefSeq" id="XP_025425687.1">
    <property type="nucleotide sequence ID" value="XM_025569902.1"/>
</dbReference>
<feature type="domain" description="HTH CENPB-type" evidence="3">
    <location>
        <begin position="62"/>
        <end position="118"/>
    </location>
</feature>
<organism evidence="4 5">
    <name type="scientific">Sipha flava</name>
    <name type="common">yellow sugarcane aphid</name>
    <dbReference type="NCBI Taxonomy" id="143950"/>
    <lineage>
        <taxon>Eukaryota</taxon>
        <taxon>Metazoa</taxon>
        <taxon>Ecdysozoa</taxon>
        <taxon>Arthropoda</taxon>
        <taxon>Hexapoda</taxon>
        <taxon>Insecta</taxon>
        <taxon>Pterygota</taxon>
        <taxon>Neoptera</taxon>
        <taxon>Paraneoptera</taxon>
        <taxon>Hemiptera</taxon>
        <taxon>Sternorrhyncha</taxon>
        <taxon>Aphidomorpha</taxon>
        <taxon>Aphidoidea</taxon>
        <taxon>Aphididae</taxon>
        <taxon>Sipha</taxon>
    </lineage>
</organism>
<dbReference type="Pfam" id="PF03221">
    <property type="entry name" value="HTH_Tnp_Tc5"/>
    <property type="match status" value="1"/>
</dbReference>
<dbReference type="InterPro" id="IPR009057">
    <property type="entry name" value="Homeodomain-like_sf"/>
</dbReference>
<sequence>MSKKTTLTLSNKIKLIELKQQENFSVKDLRVKFKCEKTHVYEAIENKDKLMEQWMSCKNSGKGKRVVSVEFEQVERDLYRWFISGRSKSLPIFGPILQAEATKLAEELRTSNFMASNG</sequence>
<name>A0A8B8GTS0_9HEMI</name>
<evidence type="ECO:0000256" key="1">
    <source>
        <dbReference type="ARBA" id="ARBA00004123"/>
    </source>
</evidence>
<dbReference type="SUPFAM" id="SSF46689">
    <property type="entry name" value="Homeodomain-like"/>
    <property type="match status" value="2"/>
</dbReference>
<dbReference type="GO" id="GO:0003677">
    <property type="term" value="F:DNA binding"/>
    <property type="evidence" value="ECO:0007669"/>
    <property type="project" value="UniProtKB-KW"/>
</dbReference>
<dbReference type="InterPro" id="IPR006600">
    <property type="entry name" value="HTH_CenpB_DNA-bd_dom"/>
</dbReference>
<dbReference type="Gene3D" id="1.10.10.60">
    <property type="entry name" value="Homeodomain-like"/>
    <property type="match status" value="1"/>
</dbReference>
<comment type="subcellular location">
    <subcellularLocation>
        <location evidence="1">Nucleus</location>
    </subcellularLocation>
</comment>
<dbReference type="AlphaFoldDB" id="A0A8B8GTS0"/>
<accession>A0A8B8GTS0</accession>